<reference evidence="2" key="1">
    <citation type="submission" date="2016-10" db="EMBL/GenBank/DDBJ databases">
        <authorList>
            <person name="Varghese N."/>
            <person name="Submissions S."/>
        </authorList>
    </citation>
    <scope>NUCLEOTIDE SEQUENCE [LARGE SCALE GENOMIC DNA]</scope>
    <source>
        <strain evidence="2">DSM 18733</strain>
    </source>
</reference>
<name>A0A1H7UTN9_OLID1</name>
<accession>A0A1H7UTN9</accession>
<dbReference type="AlphaFoldDB" id="A0A1H7UTN9"/>
<dbReference type="STRING" id="407022.SAMN05661044_03942"/>
<protein>
    <recommendedName>
        <fullName evidence="3">Lipocalin-like domain-containing protein</fullName>
    </recommendedName>
</protein>
<dbReference type="EMBL" id="FOAF01000006">
    <property type="protein sequence ID" value="SEM00360.1"/>
    <property type="molecule type" value="Genomic_DNA"/>
</dbReference>
<evidence type="ECO:0000313" key="1">
    <source>
        <dbReference type="EMBL" id="SEM00360.1"/>
    </source>
</evidence>
<organism evidence="1 2">
    <name type="scientific">Olivibacter domesticus</name>
    <name type="common">Pseudosphingobacterium domesticum</name>
    <dbReference type="NCBI Taxonomy" id="407022"/>
    <lineage>
        <taxon>Bacteria</taxon>
        <taxon>Pseudomonadati</taxon>
        <taxon>Bacteroidota</taxon>
        <taxon>Sphingobacteriia</taxon>
        <taxon>Sphingobacteriales</taxon>
        <taxon>Sphingobacteriaceae</taxon>
        <taxon>Olivibacter</taxon>
    </lineage>
</organism>
<sequence>MGVGEAGSLKELTIINSKILQMKTAPTFLKMLFAVVLITTNLSCSKEDDEQLKVSDPAIGAWNLRAIYDGTEAVDVTDRACFRDSRLTIDENNMNLTLSVPDESAGNCQTETLQSAWLNENGTYYLIDGDERQQANIVLNDSNETLQMTIMAGGEQVALLFRK</sequence>
<gene>
    <name evidence="1" type="ORF">SAMN05661044_03942</name>
</gene>
<dbReference type="Proteomes" id="UP000199421">
    <property type="component" value="Unassembled WGS sequence"/>
</dbReference>
<proteinExistence type="predicted"/>
<evidence type="ECO:0008006" key="3">
    <source>
        <dbReference type="Google" id="ProtNLM"/>
    </source>
</evidence>
<keyword evidence="2" id="KW-1185">Reference proteome</keyword>
<evidence type="ECO:0000313" key="2">
    <source>
        <dbReference type="Proteomes" id="UP000199421"/>
    </source>
</evidence>